<comment type="caution">
    <text evidence="6">The sequence shown here is derived from an EMBL/GenBank/DDBJ whole genome shotgun (WGS) entry which is preliminary data.</text>
</comment>
<dbReference type="RefSeq" id="WP_209639111.1">
    <property type="nucleotide sequence ID" value="NZ_JAGINW010000001.1"/>
</dbReference>
<keyword evidence="3" id="KW-0275">Fatty acid biosynthesis</keyword>
<dbReference type="InterPro" id="IPR000089">
    <property type="entry name" value="Biotin_lipoyl"/>
</dbReference>
<dbReference type="InterPro" id="IPR001249">
    <property type="entry name" value="AcCoA_biotinCC"/>
</dbReference>
<dbReference type="InterPro" id="IPR011053">
    <property type="entry name" value="Single_hybrid_motif"/>
</dbReference>
<evidence type="ECO:0000313" key="7">
    <source>
        <dbReference type="Proteomes" id="UP001519332"/>
    </source>
</evidence>
<keyword evidence="3" id="KW-0276">Fatty acid metabolism</keyword>
<dbReference type="PROSITE" id="PS50968">
    <property type="entry name" value="BIOTINYL_LIPOYL"/>
    <property type="match status" value="1"/>
</dbReference>
<evidence type="ECO:0000256" key="3">
    <source>
        <dbReference type="RuleBase" id="RU364072"/>
    </source>
</evidence>
<dbReference type="Pfam" id="PF00364">
    <property type="entry name" value="Biotin_lipoyl"/>
    <property type="match status" value="1"/>
</dbReference>
<dbReference type="EMBL" id="JAGINW010000001">
    <property type="protein sequence ID" value="MBP2323148.1"/>
    <property type="molecule type" value="Genomic_DNA"/>
</dbReference>
<keyword evidence="3" id="KW-0444">Lipid biosynthesis</keyword>
<dbReference type="SUPFAM" id="SSF51230">
    <property type="entry name" value="Single hybrid motif"/>
    <property type="match status" value="1"/>
</dbReference>
<protein>
    <recommendedName>
        <fullName evidence="1 3">Biotin carboxyl carrier protein of acetyl-CoA carboxylase</fullName>
    </recommendedName>
</protein>
<dbReference type="Proteomes" id="UP001519332">
    <property type="component" value="Unassembled WGS sequence"/>
</dbReference>
<comment type="function">
    <text evidence="3">This protein is a component of the acetyl coenzyme A carboxylase complex; first, biotin carboxylase catalyzes the carboxylation of the carrier protein and then the transcarboxylase transfers the carboxyl group to form malonyl-CoA.</text>
</comment>
<evidence type="ECO:0000256" key="2">
    <source>
        <dbReference type="ARBA" id="ARBA00023267"/>
    </source>
</evidence>
<keyword evidence="3" id="KW-0443">Lipid metabolism</keyword>
<keyword evidence="2 3" id="KW-0092">Biotin</keyword>
<reference evidence="6 7" key="1">
    <citation type="submission" date="2021-03" db="EMBL/GenBank/DDBJ databases">
        <title>Sequencing the genomes of 1000 actinobacteria strains.</title>
        <authorList>
            <person name="Klenk H.-P."/>
        </authorList>
    </citation>
    <scope>NUCLEOTIDE SEQUENCE [LARGE SCALE GENOMIC DNA]</scope>
    <source>
        <strain evidence="6 7">DSM 46670</strain>
    </source>
</reference>
<proteinExistence type="predicted"/>
<feature type="region of interest" description="Disordered" evidence="4">
    <location>
        <begin position="46"/>
        <end position="76"/>
    </location>
</feature>
<comment type="pathway">
    <text evidence="3">Lipid metabolism; fatty acid biosynthesis.</text>
</comment>
<organism evidence="6 7">
    <name type="scientific">Kibdelosporangium banguiense</name>
    <dbReference type="NCBI Taxonomy" id="1365924"/>
    <lineage>
        <taxon>Bacteria</taxon>
        <taxon>Bacillati</taxon>
        <taxon>Actinomycetota</taxon>
        <taxon>Actinomycetes</taxon>
        <taxon>Pseudonocardiales</taxon>
        <taxon>Pseudonocardiaceae</taxon>
        <taxon>Kibdelosporangium</taxon>
    </lineage>
</organism>
<name>A0ABS4TFF1_9PSEU</name>
<dbReference type="PANTHER" id="PTHR45266">
    <property type="entry name" value="OXALOACETATE DECARBOXYLASE ALPHA CHAIN"/>
    <property type="match status" value="1"/>
</dbReference>
<gene>
    <name evidence="6" type="ORF">JOF56_003533</name>
</gene>
<dbReference type="Gene3D" id="2.40.50.100">
    <property type="match status" value="1"/>
</dbReference>
<accession>A0ABS4TFF1</accession>
<evidence type="ECO:0000256" key="1">
    <source>
        <dbReference type="ARBA" id="ARBA00017562"/>
    </source>
</evidence>
<dbReference type="InterPro" id="IPR050709">
    <property type="entry name" value="Biotin_Carboxyl_Carrier/Decarb"/>
</dbReference>
<dbReference type="CDD" id="cd06850">
    <property type="entry name" value="biotinyl_domain"/>
    <property type="match status" value="1"/>
</dbReference>
<keyword evidence="7" id="KW-1185">Reference proteome</keyword>
<dbReference type="PRINTS" id="PR01071">
    <property type="entry name" value="ACOABIOTINCC"/>
</dbReference>
<evidence type="ECO:0000313" key="6">
    <source>
        <dbReference type="EMBL" id="MBP2323148.1"/>
    </source>
</evidence>
<evidence type="ECO:0000256" key="4">
    <source>
        <dbReference type="SAM" id="MobiDB-lite"/>
    </source>
</evidence>
<feature type="domain" description="Lipoyl-binding" evidence="5">
    <location>
        <begin position="79"/>
        <end position="155"/>
    </location>
</feature>
<evidence type="ECO:0000259" key="5">
    <source>
        <dbReference type="PROSITE" id="PS50968"/>
    </source>
</evidence>
<sequence>MSQWERVPLRDEPYEKDPIEAVVGGAIELLGKLPVRPQRIEVGSGTTRIEIEWPSSGGTAQPVPVEPESPDETPLDEDVDYIRAPMVGTFYWAPQPGAQPFVAEDDVVGVGQQIGIIESMKLMTPLTASVAGTVCKVLVADATRVEFDQPLVMIRPSAETGQETD</sequence>
<dbReference type="PANTHER" id="PTHR45266:SF3">
    <property type="entry name" value="OXALOACETATE DECARBOXYLASE ALPHA CHAIN"/>
    <property type="match status" value="1"/>
</dbReference>